<dbReference type="AlphaFoldDB" id="A0A1I5WK36"/>
<dbReference type="GO" id="GO:0003917">
    <property type="term" value="F:DNA topoisomerase type I (single strand cut, ATP-independent) activity"/>
    <property type="evidence" value="ECO:0007669"/>
    <property type="project" value="UniProtKB-EC"/>
</dbReference>
<dbReference type="CDD" id="cd00186">
    <property type="entry name" value="TOP1Ac"/>
    <property type="match status" value="1"/>
</dbReference>
<dbReference type="OrthoDB" id="9803554at2"/>
<dbReference type="Gene3D" id="3.30.65.10">
    <property type="entry name" value="Bacterial Topoisomerase I, domain 1"/>
    <property type="match status" value="1"/>
</dbReference>
<dbReference type="NCBIfam" id="NF005829">
    <property type="entry name" value="PRK07726.1"/>
    <property type="match status" value="1"/>
</dbReference>
<dbReference type="SMART" id="SM00436">
    <property type="entry name" value="TOP1Bc"/>
    <property type="match status" value="1"/>
</dbReference>
<evidence type="ECO:0000256" key="5">
    <source>
        <dbReference type="ARBA" id="ARBA00022737"/>
    </source>
</evidence>
<sequence>MRLYLCEKPSQGKDIAKVLGATRRGEGCLIGTDSAVTWCIGHLLEAAPPEAYGAQYKHWSLEQLPIIPAQWKLEVKPKTAKQFRVVQRLLVEADSVVIATDADREGEMIAREILERCRYRGPVQRLWLSALNEASIRKALASLKPGAETLPLYHSALARSRADWLVGINLSRLFTLLGRRAGYDGVLPVGRVQTPTLRLVVERDRAIAAFVPTPYWEVEVQLSAGGHAFSAKWLPQDHAADSAGRCIQHAVAEQAVKTILTAGTASVLSLDTEHVREAAPLPFDLGTLQDVCSRRLGLGAQETLDIAQSLYETHKATTYPRSDCGHLPDSMFAEASLVLAALAKTDPPLLPVLQSLDCSLRSRAWSDAKVTAHHGIIPTTAPVDIARLSDRERAVYELIRANYLAQFLPHHEFERTEAHLECATHRLRAVGKQIRVLGWKGLINEPKGCEPAEKNQVLPALREGTHCPVQGVELKNRRTAPPRPLTEGDLVKAMKQVAKWVDDPRLMQKLKETAGIGTEATRAAIIKGLIDHGYLLKKHRALSASATAHTLIEAVPKAVADPGMTAIWEQALDEIEAGRLSLEAFVIKQAHWVAQLVERSAKLTVAVPVAAGPACPVCNAPMHKRRGKSGPFWSCSQYPTCNGLLAIESPNRRKRSAKPR</sequence>
<dbReference type="InterPro" id="IPR013826">
    <property type="entry name" value="Topo_IA_cen_sub3"/>
</dbReference>
<dbReference type="InterPro" id="IPR003601">
    <property type="entry name" value="Topo_IA_2"/>
</dbReference>
<dbReference type="STRING" id="289003.SAMN05216190_14044"/>
<name>A0A1I5WK36_9PSED</name>
<dbReference type="GO" id="GO:0043597">
    <property type="term" value="C:cytoplasmic replication fork"/>
    <property type="evidence" value="ECO:0007669"/>
    <property type="project" value="TreeGrafter"/>
</dbReference>
<dbReference type="Gene3D" id="1.10.460.10">
    <property type="entry name" value="Topoisomerase I, domain 2"/>
    <property type="match status" value="1"/>
</dbReference>
<proteinExistence type="inferred from homology"/>
<evidence type="ECO:0000256" key="3">
    <source>
        <dbReference type="ARBA" id="ARBA00012891"/>
    </source>
</evidence>
<evidence type="ECO:0000256" key="8">
    <source>
        <dbReference type="ARBA" id="ARBA00022842"/>
    </source>
</evidence>
<evidence type="ECO:0000256" key="15">
    <source>
        <dbReference type="ARBA" id="ARBA00032877"/>
    </source>
</evidence>
<dbReference type="SUPFAM" id="SSF56712">
    <property type="entry name" value="Prokaryotic type I DNA topoisomerase"/>
    <property type="match status" value="1"/>
</dbReference>
<dbReference type="CDD" id="cd03362">
    <property type="entry name" value="TOPRIM_TopoIA_TopoIII"/>
    <property type="match status" value="1"/>
</dbReference>
<dbReference type="FunFam" id="1.10.290.10:FF:000004">
    <property type="entry name" value="DNA topoisomerase 3"/>
    <property type="match status" value="1"/>
</dbReference>
<evidence type="ECO:0000256" key="9">
    <source>
        <dbReference type="ARBA" id="ARBA00023029"/>
    </source>
</evidence>
<dbReference type="Pfam" id="PF01131">
    <property type="entry name" value="Topoisom_bac"/>
    <property type="match status" value="1"/>
</dbReference>
<feature type="domain" description="Toprim" evidence="16">
    <location>
        <begin position="1"/>
        <end position="132"/>
    </location>
</feature>
<keyword evidence="19" id="KW-1185">Reference proteome</keyword>
<dbReference type="PROSITE" id="PS50880">
    <property type="entry name" value="TOPRIM"/>
    <property type="match status" value="1"/>
</dbReference>
<feature type="domain" description="Topo IA-type catalytic" evidence="17">
    <location>
        <begin position="149"/>
        <end position="597"/>
    </location>
</feature>
<evidence type="ECO:0000256" key="4">
    <source>
        <dbReference type="ARBA" id="ARBA00022723"/>
    </source>
</evidence>
<dbReference type="EC" id="5.6.2.1" evidence="3"/>
<evidence type="ECO:0000256" key="1">
    <source>
        <dbReference type="ARBA" id="ARBA00000213"/>
    </source>
</evidence>
<dbReference type="InterPro" id="IPR013824">
    <property type="entry name" value="Topo_IA_cen_sub1"/>
</dbReference>
<dbReference type="RefSeq" id="WP_090505364.1">
    <property type="nucleotide sequence ID" value="NZ_FOWX01000040.1"/>
</dbReference>
<evidence type="ECO:0000256" key="11">
    <source>
        <dbReference type="ARBA" id="ARBA00023235"/>
    </source>
</evidence>
<keyword evidence="4" id="KW-0479">Metal-binding</keyword>
<dbReference type="GO" id="GO:0008270">
    <property type="term" value="F:zinc ion binding"/>
    <property type="evidence" value="ECO:0007669"/>
    <property type="project" value="UniProtKB-KW"/>
</dbReference>
<dbReference type="InterPro" id="IPR000380">
    <property type="entry name" value="Topo_IA"/>
</dbReference>
<dbReference type="InterPro" id="IPR013498">
    <property type="entry name" value="Topo_IA_Znf"/>
</dbReference>
<dbReference type="InterPro" id="IPR005738">
    <property type="entry name" value="TopoIII"/>
</dbReference>
<dbReference type="Gene3D" id="2.70.20.10">
    <property type="entry name" value="Topoisomerase I, domain 3"/>
    <property type="match status" value="1"/>
</dbReference>
<evidence type="ECO:0000256" key="10">
    <source>
        <dbReference type="ARBA" id="ARBA00023125"/>
    </source>
</evidence>
<dbReference type="FunFam" id="3.40.50.140:FF:000004">
    <property type="entry name" value="DNA topoisomerase 3"/>
    <property type="match status" value="1"/>
</dbReference>
<dbReference type="InterPro" id="IPR023406">
    <property type="entry name" value="Topo_IA_AS"/>
</dbReference>
<protein>
    <recommendedName>
        <fullName evidence="3">DNA topoisomerase</fullName>
        <ecNumber evidence="3">5.6.2.1</ecNumber>
    </recommendedName>
    <alternativeName>
        <fullName evidence="15">Omega-protein</fullName>
    </alternativeName>
    <alternativeName>
        <fullName evidence="14">Relaxing enzyme</fullName>
    </alternativeName>
    <alternativeName>
        <fullName evidence="12">Swivelase</fullName>
    </alternativeName>
    <alternativeName>
        <fullName evidence="13">Untwisting enzyme</fullName>
    </alternativeName>
</protein>
<dbReference type="PANTHER" id="PTHR11390:SF21">
    <property type="entry name" value="DNA TOPOISOMERASE 3-ALPHA"/>
    <property type="match status" value="1"/>
</dbReference>
<evidence type="ECO:0000313" key="19">
    <source>
        <dbReference type="Proteomes" id="UP000198784"/>
    </source>
</evidence>
<dbReference type="GO" id="GO:0003677">
    <property type="term" value="F:DNA binding"/>
    <property type="evidence" value="ECO:0007669"/>
    <property type="project" value="UniProtKB-KW"/>
</dbReference>
<dbReference type="InterPro" id="IPR006171">
    <property type="entry name" value="TOPRIM_dom"/>
</dbReference>
<dbReference type="InterPro" id="IPR013825">
    <property type="entry name" value="Topo_IA_cen_sub2"/>
</dbReference>
<dbReference type="NCBIfam" id="TIGR01056">
    <property type="entry name" value="topB"/>
    <property type="match status" value="1"/>
</dbReference>
<dbReference type="Pfam" id="PF01751">
    <property type="entry name" value="Toprim"/>
    <property type="match status" value="1"/>
</dbReference>
<gene>
    <name evidence="18" type="ORF">SAMN05216190_14044</name>
</gene>
<reference evidence="19" key="1">
    <citation type="submission" date="2016-10" db="EMBL/GenBank/DDBJ databases">
        <authorList>
            <person name="Varghese N."/>
            <person name="Submissions S."/>
        </authorList>
    </citation>
    <scope>NUCLEOTIDE SEQUENCE [LARGE SCALE GENOMIC DNA]</scope>
    <source>
        <strain evidence="19">DSM 17834</strain>
    </source>
</reference>
<comment type="catalytic activity">
    <reaction evidence="1">
        <text>ATP-independent breakage of single-stranded DNA, followed by passage and rejoining.</text>
        <dbReference type="EC" id="5.6.2.1"/>
    </reaction>
</comment>
<dbReference type="InterPro" id="IPR003602">
    <property type="entry name" value="Topo_IA_DNA-bd_dom"/>
</dbReference>
<dbReference type="Gene3D" id="3.40.50.140">
    <property type="match status" value="1"/>
</dbReference>
<dbReference type="Gene3D" id="1.10.290.10">
    <property type="entry name" value="Topoisomerase I, domain 4"/>
    <property type="match status" value="1"/>
</dbReference>
<dbReference type="GO" id="GO:0006310">
    <property type="term" value="P:DNA recombination"/>
    <property type="evidence" value="ECO:0007669"/>
    <property type="project" value="TreeGrafter"/>
</dbReference>
<evidence type="ECO:0000256" key="2">
    <source>
        <dbReference type="ARBA" id="ARBA00009446"/>
    </source>
</evidence>
<dbReference type="InterPro" id="IPR013497">
    <property type="entry name" value="Topo_IA_cen"/>
</dbReference>
<dbReference type="InterPro" id="IPR023405">
    <property type="entry name" value="Topo_IA_core_domain"/>
</dbReference>
<evidence type="ECO:0000313" key="18">
    <source>
        <dbReference type="EMBL" id="SFQ19937.1"/>
    </source>
</evidence>
<evidence type="ECO:0000259" key="16">
    <source>
        <dbReference type="PROSITE" id="PS50880"/>
    </source>
</evidence>
<evidence type="ECO:0000259" key="17">
    <source>
        <dbReference type="PROSITE" id="PS52039"/>
    </source>
</evidence>
<dbReference type="EMBL" id="FOWX01000040">
    <property type="protein sequence ID" value="SFQ19937.1"/>
    <property type="molecule type" value="Genomic_DNA"/>
</dbReference>
<keyword evidence="10" id="KW-0238">DNA-binding</keyword>
<dbReference type="SUPFAM" id="SSF57783">
    <property type="entry name" value="Zinc beta-ribbon"/>
    <property type="match status" value="1"/>
</dbReference>
<keyword evidence="8" id="KW-0460">Magnesium</keyword>
<dbReference type="PROSITE" id="PS00396">
    <property type="entry name" value="TOPO_IA_1"/>
    <property type="match status" value="1"/>
</dbReference>
<dbReference type="GO" id="GO:0006265">
    <property type="term" value="P:DNA topological change"/>
    <property type="evidence" value="ECO:0007669"/>
    <property type="project" value="InterPro"/>
</dbReference>
<evidence type="ECO:0000256" key="7">
    <source>
        <dbReference type="ARBA" id="ARBA00022833"/>
    </source>
</evidence>
<keyword evidence="6" id="KW-0863">Zinc-finger</keyword>
<dbReference type="Pfam" id="PF01396">
    <property type="entry name" value="Zn_ribbon_Top1"/>
    <property type="match status" value="1"/>
</dbReference>
<keyword evidence="5" id="KW-0677">Repeat</keyword>
<dbReference type="PRINTS" id="PR00417">
    <property type="entry name" value="PRTPISMRASEI"/>
</dbReference>
<dbReference type="Proteomes" id="UP000198784">
    <property type="component" value="Unassembled WGS sequence"/>
</dbReference>
<dbReference type="PANTHER" id="PTHR11390">
    <property type="entry name" value="PROKARYOTIC DNA TOPOISOMERASE"/>
    <property type="match status" value="1"/>
</dbReference>
<organism evidence="18 19">
    <name type="scientific">Pseudomonas borbori</name>
    <dbReference type="NCBI Taxonomy" id="289003"/>
    <lineage>
        <taxon>Bacteria</taxon>
        <taxon>Pseudomonadati</taxon>
        <taxon>Pseudomonadota</taxon>
        <taxon>Gammaproteobacteria</taxon>
        <taxon>Pseudomonadales</taxon>
        <taxon>Pseudomonadaceae</taxon>
        <taxon>Pseudomonas</taxon>
    </lineage>
</organism>
<dbReference type="SMART" id="SM00437">
    <property type="entry name" value="TOP1Ac"/>
    <property type="match status" value="1"/>
</dbReference>
<dbReference type="PROSITE" id="PS52039">
    <property type="entry name" value="TOPO_IA_2"/>
    <property type="match status" value="1"/>
</dbReference>
<dbReference type="GO" id="GO:0006281">
    <property type="term" value="P:DNA repair"/>
    <property type="evidence" value="ECO:0007669"/>
    <property type="project" value="TreeGrafter"/>
</dbReference>
<dbReference type="InterPro" id="IPR034144">
    <property type="entry name" value="TOPRIM_TopoIII"/>
</dbReference>
<dbReference type="SMART" id="SM00493">
    <property type="entry name" value="TOPRIM"/>
    <property type="match status" value="1"/>
</dbReference>
<keyword evidence="9" id="KW-0799">Topoisomerase</keyword>
<evidence type="ECO:0000256" key="13">
    <source>
        <dbReference type="ARBA" id="ARBA00031985"/>
    </source>
</evidence>
<comment type="similarity">
    <text evidence="2">Belongs to the type IA topoisomerase family.</text>
</comment>
<evidence type="ECO:0000256" key="14">
    <source>
        <dbReference type="ARBA" id="ARBA00032235"/>
    </source>
</evidence>
<keyword evidence="11 18" id="KW-0413">Isomerase</keyword>
<keyword evidence="7" id="KW-0862">Zinc</keyword>
<evidence type="ECO:0000256" key="12">
    <source>
        <dbReference type="ARBA" id="ARBA00030003"/>
    </source>
</evidence>
<evidence type="ECO:0000256" key="6">
    <source>
        <dbReference type="ARBA" id="ARBA00022771"/>
    </source>
</evidence>
<accession>A0A1I5WK36</accession>